<dbReference type="GO" id="GO:0016491">
    <property type="term" value="F:oxidoreductase activity"/>
    <property type="evidence" value="ECO:0007669"/>
    <property type="project" value="InterPro"/>
</dbReference>
<dbReference type="InterPro" id="IPR023210">
    <property type="entry name" value="NADP_OxRdtase_dom"/>
</dbReference>
<protein>
    <submittedName>
        <fullName evidence="2">Bifunctional protein STORR</fullName>
    </submittedName>
</protein>
<dbReference type="InterPro" id="IPR036812">
    <property type="entry name" value="NAD(P)_OxRdtase_dom_sf"/>
</dbReference>
<dbReference type="SUPFAM" id="SSF51430">
    <property type="entry name" value="NAD(P)-linked oxidoreductase"/>
    <property type="match status" value="1"/>
</dbReference>
<name>A0A438GQ50_VITVI</name>
<gene>
    <name evidence="2" type="primary">STORR</name>
    <name evidence="2" type="ORF">CK203_053305</name>
</gene>
<dbReference type="Gene3D" id="3.20.20.100">
    <property type="entry name" value="NADP-dependent oxidoreductase domain"/>
    <property type="match status" value="1"/>
</dbReference>
<reference evidence="2 3" key="1">
    <citation type="journal article" date="2018" name="PLoS Genet.">
        <title>Population sequencing reveals clonal diversity and ancestral inbreeding in the grapevine cultivar Chardonnay.</title>
        <authorList>
            <person name="Roach M.J."/>
            <person name="Johnson D.L."/>
            <person name="Bohlmann J."/>
            <person name="van Vuuren H.J."/>
            <person name="Jones S.J."/>
            <person name="Pretorius I.S."/>
            <person name="Schmidt S.A."/>
            <person name="Borneman A.R."/>
        </authorList>
    </citation>
    <scope>NUCLEOTIDE SEQUENCE [LARGE SCALE GENOMIC DNA]</scope>
    <source>
        <strain evidence="3">cv. Chardonnay</strain>
        <tissue evidence="2">Leaf</tissue>
    </source>
</reference>
<feature type="domain" description="NADP-dependent oxidoreductase" evidence="1">
    <location>
        <begin position="1"/>
        <end position="44"/>
    </location>
</feature>
<evidence type="ECO:0000259" key="1">
    <source>
        <dbReference type="Pfam" id="PF00248"/>
    </source>
</evidence>
<sequence>MEECQNMGLTKSIGVSNFSRKKLEELISTAKIPPAVNQVSQFAVSDVTTHCFCHQSSTRTRSHDATTS</sequence>
<organism evidence="2 3">
    <name type="scientific">Vitis vinifera</name>
    <name type="common">Grape</name>
    <dbReference type="NCBI Taxonomy" id="29760"/>
    <lineage>
        <taxon>Eukaryota</taxon>
        <taxon>Viridiplantae</taxon>
        <taxon>Streptophyta</taxon>
        <taxon>Embryophyta</taxon>
        <taxon>Tracheophyta</taxon>
        <taxon>Spermatophyta</taxon>
        <taxon>Magnoliopsida</taxon>
        <taxon>eudicotyledons</taxon>
        <taxon>Gunneridae</taxon>
        <taxon>Pentapetalae</taxon>
        <taxon>rosids</taxon>
        <taxon>Vitales</taxon>
        <taxon>Vitaceae</taxon>
        <taxon>Viteae</taxon>
        <taxon>Vitis</taxon>
    </lineage>
</organism>
<dbReference type="PANTHER" id="PTHR11732">
    <property type="entry name" value="ALDO/KETO REDUCTASE"/>
    <property type="match status" value="1"/>
</dbReference>
<dbReference type="PROSITE" id="PS00062">
    <property type="entry name" value="ALDOKETO_REDUCTASE_2"/>
    <property type="match status" value="1"/>
</dbReference>
<dbReference type="AlphaFoldDB" id="A0A438GQ50"/>
<proteinExistence type="predicted"/>
<dbReference type="Pfam" id="PF00248">
    <property type="entry name" value="Aldo_ket_red"/>
    <property type="match status" value="1"/>
</dbReference>
<comment type="caution">
    <text evidence="2">The sequence shown here is derived from an EMBL/GenBank/DDBJ whole genome shotgun (WGS) entry which is preliminary data.</text>
</comment>
<evidence type="ECO:0000313" key="3">
    <source>
        <dbReference type="Proteomes" id="UP000288805"/>
    </source>
</evidence>
<dbReference type="InterPro" id="IPR020471">
    <property type="entry name" value="AKR"/>
</dbReference>
<dbReference type="EMBL" id="QGNW01000372">
    <property type="protein sequence ID" value="RVW74326.1"/>
    <property type="molecule type" value="Genomic_DNA"/>
</dbReference>
<accession>A0A438GQ50</accession>
<dbReference type="InterPro" id="IPR018170">
    <property type="entry name" value="Aldo/ket_reductase_CS"/>
</dbReference>
<dbReference type="Proteomes" id="UP000288805">
    <property type="component" value="Unassembled WGS sequence"/>
</dbReference>
<evidence type="ECO:0000313" key="2">
    <source>
        <dbReference type="EMBL" id="RVW74326.1"/>
    </source>
</evidence>